<keyword evidence="8 10" id="KW-0472">Membrane</keyword>
<keyword evidence="13" id="KW-0675">Receptor</keyword>
<gene>
    <name evidence="13" type="ORF">M3P19_06415</name>
</gene>
<name>A0ABT0PQG3_9FLAO</name>
<evidence type="ECO:0000256" key="6">
    <source>
        <dbReference type="ARBA" id="ARBA00023004"/>
    </source>
</evidence>
<dbReference type="SUPFAM" id="SSF49464">
    <property type="entry name" value="Carboxypeptidase regulatory domain-like"/>
    <property type="match status" value="1"/>
</dbReference>
<keyword evidence="4" id="KW-0406">Ion transport</keyword>
<dbReference type="InterPro" id="IPR008969">
    <property type="entry name" value="CarboxyPept-like_regulatory"/>
</dbReference>
<keyword evidence="2 10" id="KW-0813">Transport</keyword>
<evidence type="ECO:0000256" key="11">
    <source>
        <dbReference type="RuleBase" id="RU003357"/>
    </source>
</evidence>
<evidence type="ECO:0000259" key="12">
    <source>
        <dbReference type="SMART" id="SM00965"/>
    </source>
</evidence>
<dbReference type="InterPro" id="IPR032508">
    <property type="entry name" value="FecR_C"/>
</dbReference>
<comment type="similarity">
    <text evidence="10 11">Belongs to the TonB-dependent receptor family.</text>
</comment>
<keyword evidence="9 10" id="KW-0998">Cell outer membrane</keyword>
<dbReference type="SUPFAM" id="SSF56935">
    <property type="entry name" value="Porins"/>
    <property type="match status" value="1"/>
</dbReference>
<evidence type="ECO:0000256" key="9">
    <source>
        <dbReference type="ARBA" id="ARBA00023237"/>
    </source>
</evidence>
<dbReference type="Proteomes" id="UP001203607">
    <property type="component" value="Unassembled WGS sequence"/>
</dbReference>
<dbReference type="InterPro" id="IPR011662">
    <property type="entry name" value="Secretin/TonB_short_N"/>
</dbReference>
<dbReference type="InterPro" id="IPR039426">
    <property type="entry name" value="TonB-dep_rcpt-like"/>
</dbReference>
<evidence type="ECO:0000256" key="2">
    <source>
        <dbReference type="ARBA" id="ARBA00022448"/>
    </source>
</evidence>
<evidence type="ECO:0000256" key="8">
    <source>
        <dbReference type="ARBA" id="ARBA00023136"/>
    </source>
</evidence>
<evidence type="ECO:0000313" key="14">
    <source>
        <dbReference type="Proteomes" id="UP001203607"/>
    </source>
</evidence>
<accession>A0ABT0PQG3</accession>
<dbReference type="Gene3D" id="2.60.40.1120">
    <property type="entry name" value="Carboxypeptidase-like, regulatory domain"/>
    <property type="match status" value="1"/>
</dbReference>
<proteinExistence type="inferred from homology"/>
<dbReference type="InterPro" id="IPR000531">
    <property type="entry name" value="Beta-barrel_TonB"/>
</dbReference>
<keyword evidence="6" id="KW-0408">Iron</keyword>
<dbReference type="Gene3D" id="2.170.130.10">
    <property type="entry name" value="TonB-dependent receptor, plug domain"/>
    <property type="match status" value="1"/>
</dbReference>
<dbReference type="Gene3D" id="2.40.170.20">
    <property type="entry name" value="TonB-dependent receptor, beta-barrel domain"/>
    <property type="match status" value="1"/>
</dbReference>
<dbReference type="EMBL" id="JAMFMA010000002">
    <property type="protein sequence ID" value="MCL6273635.1"/>
    <property type="molecule type" value="Genomic_DNA"/>
</dbReference>
<evidence type="ECO:0000256" key="10">
    <source>
        <dbReference type="PROSITE-ProRule" id="PRU01360"/>
    </source>
</evidence>
<dbReference type="Gene3D" id="3.55.50.30">
    <property type="match status" value="1"/>
</dbReference>
<sequence>MKKSMVIKSSRIWMVNQKMTLKMKLSVILSFFMICQLTANDIYSQKKMRFQFENTPLKEILKEIKSQSGYRFFYNVNEINDDKKTSLIADNENVFPVLNRLSSNEGLTYTINGNQIVLKKVQLGTIDDLKVDQYELTGTVKDSQGGPLPGANILVKGTTNGTQADFDGNFTLELEDNNAILVVSYLGFKTKEIALNGQSNIDIVLDEDAAQLEDVVVVGSRNPNRTATETTVPVDVIDVATIANQGPQVSVNQILNYVAPSFTSQSQTVSDGTDHIDPASLRGLGPDQVLVLINGKRRHTTALINVNGTVGAGSVGTDMNAIPAAAIQRIEVLRDGAAAQYGSDAIAGVINIVLKKSTGKLDLSLTTGANFSENSNQFEGGSDGEKFQLDANYGLPIGDGGYINFTGSLSTREPALRNKDYAGDIFQGFHGAERVFANGGGTVADMTLQDYANAAQGIGYLDQSVKDQIAGLDLSNDDDIGTFRDLLGFDADEDELAARGLTRKDFRFKVGTSRLREGKFFANMSIPVSDNTEIYGFGGISYRQGLASGFYRRPAQGDGRANTPAFPNGFLPNIGTDILDQSLAIGIRGKVNEWDVDFSNTYGKNSFDITVGNSSNGTLGVATPRTFDAGGLGFSQNTTNLDFNRFYDDVFEGFNAAFGAEYKVEKYEIIAGEESSYTSYDINGNPVNSVTPNDQLVRNNFTGAALGGGAQVFRGYDPGNATEKFRNNISLYADFEADFTANWLLSLAGRYENYSDFGSTFNYKLATRIKLSDNLALRGASSSGFRAPSLHQQFFSRTSTVFVDNVPFEQGTFTNDSRAAALIGIDKLKEETSNSFSAGFTGTFGDFTITVDGYLINIDDRIVYSGSFGDGDDPELEAIFEAAGATSARFFVNAIDTKSSGVDIVLSHKTNLGDAILKNDFAATFNKTEVEDIFVPELIENAGLSGAFFDGQEEAFLTLAQPRTKLNLTNLVSYNSWDFLLRNVFFGEVTDPDDFNGDARVEGTTISDDAIYGGKLVTDLTVTKTFSENLALTVGANNLFDVYPDENRAGGTSGDQFVYSRRTSQFGYSGRYLFARLRFSL</sequence>
<dbReference type="Pfam" id="PF13715">
    <property type="entry name" value="CarbopepD_reg_2"/>
    <property type="match status" value="1"/>
</dbReference>
<dbReference type="InterPro" id="IPR012910">
    <property type="entry name" value="Plug_dom"/>
</dbReference>
<feature type="domain" description="Secretin/TonB short N-terminal" evidence="12">
    <location>
        <begin position="70"/>
        <end position="121"/>
    </location>
</feature>
<evidence type="ECO:0000313" key="13">
    <source>
        <dbReference type="EMBL" id="MCL6273635.1"/>
    </source>
</evidence>
<dbReference type="InterPro" id="IPR037066">
    <property type="entry name" value="Plug_dom_sf"/>
</dbReference>
<protein>
    <submittedName>
        <fullName evidence="13">TonB-dependent receptor</fullName>
    </submittedName>
</protein>
<dbReference type="PANTHER" id="PTHR47234">
    <property type="match status" value="1"/>
</dbReference>
<dbReference type="Pfam" id="PF16344">
    <property type="entry name" value="FecR_C"/>
    <property type="match status" value="1"/>
</dbReference>
<evidence type="ECO:0000256" key="1">
    <source>
        <dbReference type="ARBA" id="ARBA00004571"/>
    </source>
</evidence>
<keyword evidence="3 10" id="KW-1134">Transmembrane beta strand</keyword>
<dbReference type="InterPro" id="IPR036942">
    <property type="entry name" value="Beta-barrel_TonB_sf"/>
</dbReference>
<evidence type="ECO:0000256" key="5">
    <source>
        <dbReference type="ARBA" id="ARBA00022692"/>
    </source>
</evidence>
<keyword evidence="5 10" id="KW-0812">Transmembrane</keyword>
<keyword evidence="14" id="KW-1185">Reference proteome</keyword>
<dbReference type="RefSeq" id="WP_249656827.1">
    <property type="nucleotide sequence ID" value="NZ_JAMFMA010000002.1"/>
</dbReference>
<comment type="caution">
    <text evidence="13">The sequence shown here is derived from an EMBL/GenBank/DDBJ whole genome shotgun (WGS) entry which is preliminary data.</text>
</comment>
<dbReference type="PANTHER" id="PTHR47234:SF3">
    <property type="entry name" value="SECRETIN_TONB SHORT N-TERMINAL DOMAIN-CONTAINING PROTEIN"/>
    <property type="match status" value="1"/>
</dbReference>
<dbReference type="Pfam" id="PF07715">
    <property type="entry name" value="Plug"/>
    <property type="match status" value="1"/>
</dbReference>
<evidence type="ECO:0000256" key="7">
    <source>
        <dbReference type="ARBA" id="ARBA00023077"/>
    </source>
</evidence>
<reference evidence="13 14" key="1">
    <citation type="submission" date="2022-05" db="EMBL/GenBank/DDBJ databases">
        <authorList>
            <person name="Park J.-S."/>
        </authorList>
    </citation>
    <scope>NUCLEOTIDE SEQUENCE [LARGE SCALE GENOMIC DNA]</scope>
    <source>
        <strain evidence="13 14">2012CJ35-5</strain>
    </source>
</reference>
<comment type="subcellular location">
    <subcellularLocation>
        <location evidence="1 10">Cell outer membrane</location>
        <topology evidence="1 10">Multi-pass membrane protein</topology>
    </subcellularLocation>
</comment>
<dbReference type="SMART" id="SM00965">
    <property type="entry name" value="STN"/>
    <property type="match status" value="1"/>
</dbReference>
<evidence type="ECO:0000256" key="4">
    <source>
        <dbReference type="ARBA" id="ARBA00022496"/>
    </source>
</evidence>
<keyword evidence="7 11" id="KW-0798">TonB box</keyword>
<organism evidence="13 14">
    <name type="scientific">Flagellimonas spongiicola</name>
    <dbReference type="NCBI Taxonomy" id="2942208"/>
    <lineage>
        <taxon>Bacteria</taxon>
        <taxon>Pseudomonadati</taxon>
        <taxon>Bacteroidota</taxon>
        <taxon>Flavobacteriia</taxon>
        <taxon>Flavobacteriales</taxon>
        <taxon>Flavobacteriaceae</taxon>
        <taxon>Flagellimonas</taxon>
    </lineage>
</organism>
<keyword evidence="4" id="KW-0410">Iron transport</keyword>
<dbReference type="Pfam" id="PF00593">
    <property type="entry name" value="TonB_dep_Rec_b-barrel"/>
    <property type="match status" value="1"/>
</dbReference>
<dbReference type="PROSITE" id="PS52016">
    <property type="entry name" value="TONB_DEPENDENT_REC_3"/>
    <property type="match status" value="1"/>
</dbReference>
<evidence type="ECO:0000256" key="3">
    <source>
        <dbReference type="ARBA" id="ARBA00022452"/>
    </source>
</evidence>